<evidence type="ECO:0000313" key="2">
    <source>
        <dbReference type="Proteomes" id="UP000828048"/>
    </source>
</evidence>
<keyword evidence="2" id="KW-1185">Reference proteome</keyword>
<dbReference type="EMBL" id="CM037159">
    <property type="protein sequence ID" value="KAH7866962.1"/>
    <property type="molecule type" value="Genomic_DNA"/>
</dbReference>
<evidence type="ECO:0000313" key="1">
    <source>
        <dbReference type="EMBL" id="KAH7866962.1"/>
    </source>
</evidence>
<accession>A0ACB7ZM54</accession>
<dbReference type="Proteomes" id="UP000828048">
    <property type="component" value="Chromosome 9"/>
</dbReference>
<reference evidence="1 2" key="1">
    <citation type="journal article" date="2021" name="Hortic Res">
        <title>High-quality reference genome and annotation aids understanding of berry development for evergreen blueberry (Vaccinium darrowii).</title>
        <authorList>
            <person name="Yu J."/>
            <person name="Hulse-Kemp A.M."/>
            <person name="Babiker E."/>
            <person name="Staton M."/>
        </authorList>
    </citation>
    <scope>NUCLEOTIDE SEQUENCE [LARGE SCALE GENOMIC DNA]</scope>
    <source>
        <strain evidence="2">cv. NJ 8807/NJ 8810</strain>
        <tissue evidence="1">Young leaf</tissue>
    </source>
</reference>
<sequence>MESASYAIAQSKGLRVGYRDLIVNYARFSKNGSPTNNLLSTSYGGDFSRDSKRERPEIFAESDKRNLWRDNAEDQKRILGEDLKTIYIQPTTSEWLQRSAIVELKSLTYAEIVQEALLHLNFKENVQALEWRTSESRLVWLKCRGMPLNTWALSTLKKIGDLWGNFVTLDHETLSESSYDVGRMMIVTESKTKIDEWINIVVRGKNYKLKIWEEECNDPFAEKPIKEMVGYSYSVNEVVPKSCHSNCKDNYLRDKDEKAKGEDFKPLSSSKEEDGAQLEFDVSKQARMEDDMAKEAAELENLNCAETVRLENIMEKVQLPRVINTTKLNEETKHANAITGEDLVQIPRATGSYPEDFSGEVQESQEVESFANGANIREVNGLKHLSHPDDGGDRRC</sequence>
<name>A0ACB7ZM54_9ERIC</name>
<protein>
    <submittedName>
        <fullName evidence="1">Uncharacterized protein</fullName>
    </submittedName>
</protein>
<comment type="caution">
    <text evidence="1">The sequence shown here is derived from an EMBL/GenBank/DDBJ whole genome shotgun (WGS) entry which is preliminary data.</text>
</comment>
<gene>
    <name evidence="1" type="ORF">Vadar_027199</name>
</gene>
<proteinExistence type="predicted"/>
<organism evidence="1 2">
    <name type="scientific">Vaccinium darrowii</name>
    <dbReference type="NCBI Taxonomy" id="229202"/>
    <lineage>
        <taxon>Eukaryota</taxon>
        <taxon>Viridiplantae</taxon>
        <taxon>Streptophyta</taxon>
        <taxon>Embryophyta</taxon>
        <taxon>Tracheophyta</taxon>
        <taxon>Spermatophyta</taxon>
        <taxon>Magnoliopsida</taxon>
        <taxon>eudicotyledons</taxon>
        <taxon>Gunneridae</taxon>
        <taxon>Pentapetalae</taxon>
        <taxon>asterids</taxon>
        <taxon>Ericales</taxon>
        <taxon>Ericaceae</taxon>
        <taxon>Vaccinioideae</taxon>
        <taxon>Vaccinieae</taxon>
        <taxon>Vaccinium</taxon>
    </lineage>
</organism>